<keyword evidence="3" id="KW-0479">Metal-binding</keyword>
<organism evidence="7 8">
    <name type="scientific">Geochorda subterranea</name>
    <dbReference type="NCBI Taxonomy" id="3109564"/>
    <lineage>
        <taxon>Bacteria</taxon>
        <taxon>Bacillati</taxon>
        <taxon>Bacillota</taxon>
        <taxon>Limnochordia</taxon>
        <taxon>Limnochordales</taxon>
        <taxon>Geochordaceae</taxon>
        <taxon>Geochorda</taxon>
    </lineage>
</organism>
<evidence type="ECO:0000256" key="5">
    <source>
        <dbReference type="ARBA" id="ARBA00023285"/>
    </source>
</evidence>
<reference evidence="8" key="1">
    <citation type="submission" date="2023-12" db="EMBL/GenBank/DDBJ databases">
        <title>Novel isolates from deep terrestrial aquifers shed light on the physiology and ecology of the class Limnochordia.</title>
        <authorList>
            <person name="Karnachuk O.V."/>
            <person name="Lukina A.P."/>
            <person name="Avakyan M.R."/>
            <person name="Kadnikov V."/>
            <person name="Begmatov S."/>
            <person name="Beletsky A.V."/>
            <person name="Mardanov A.V."/>
            <person name="Ravin N.V."/>
        </authorList>
    </citation>
    <scope>NUCLEOTIDE SEQUENCE [LARGE SCALE GENOMIC DNA]</scope>
    <source>
        <strain evidence="8">LN</strain>
    </source>
</reference>
<proteinExistence type="predicted"/>
<dbReference type="CDD" id="cd02071">
    <property type="entry name" value="MM_CoA_mut_B12_BD"/>
    <property type="match status" value="1"/>
</dbReference>
<keyword evidence="8" id="KW-1185">Reference proteome</keyword>
<dbReference type="NCBIfam" id="TIGR00640">
    <property type="entry name" value="acid_CoA_mut_C"/>
    <property type="match status" value="1"/>
</dbReference>
<dbReference type="InterPro" id="IPR006159">
    <property type="entry name" value="Acid_CoA_mut_C"/>
</dbReference>
<feature type="domain" description="B12-binding" evidence="6">
    <location>
        <begin position="15"/>
        <end position="146"/>
    </location>
</feature>
<dbReference type="Pfam" id="PF02310">
    <property type="entry name" value="B12-binding"/>
    <property type="match status" value="1"/>
</dbReference>
<dbReference type="PROSITE" id="PS51332">
    <property type="entry name" value="B12_BINDING"/>
    <property type="match status" value="1"/>
</dbReference>
<evidence type="ECO:0000259" key="6">
    <source>
        <dbReference type="PROSITE" id="PS51332"/>
    </source>
</evidence>
<gene>
    <name evidence="7" type="ORF">VLY81_03785</name>
</gene>
<dbReference type="RefSeq" id="WP_324669697.1">
    <property type="nucleotide sequence ID" value="NZ_CP141614.1"/>
</dbReference>
<dbReference type="SUPFAM" id="SSF52242">
    <property type="entry name" value="Cobalamin (vitamin B12)-binding domain"/>
    <property type="match status" value="1"/>
</dbReference>
<keyword evidence="2" id="KW-0846">Cobalamin</keyword>
<comment type="cofactor">
    <cofactor evidence="1">
        <name>adenosylcob(III)alamin</name>
        <dbReference type="ChEBI" id="CHEBI:18408"/>
    </cofactor>
</comment>
<dbReference type="PANTHER" id="PTHR48101:SF1">
    <property type="entry name" value="METHYLMALONYL-COA MUTASE, LARGE SUBUNIT"/>
    <property type="match status" value="1"/>
</dbReference>
<keyword evidence="4" id="KW-0413">Isomerase</keyword>
<dbReference type="PANTHER" id="PTHR48101">
    <property type="entry name" value="METHYLMALONYL-COA MUTASE, MITOCHONDRIAL-RELATED"/>
    <property type="match status" value="1"/>
</dbReference>
<dbReference type="Gene3D" id="3.40.50.280">
    <property type="entry name" value="Cobalamin-binding domain"/>
    <property type="match status" value="1"/>
</dbReference>
<protein>
    <submittedName>
        <fullName evidence="7">Cobalamin B12-binding domain-containing protein</fullName>
    </submittedName>
</protein>
<dbReference type="InterPro" id="IPR036724">
    <property type="entry name" value="Cobalamin-bd_sf"/>
</dbReference>
<accession>A0ABZ1BR49</accession>
<evidence type="ECO:0000256" key="1">
    <source>
        <dbReference type="ARBA" id="ARBA00001922"/>
    </source>
</evidence>
<dbReference type="Proteomes" id="UP001333102">
    <property type="component" value="Chromosome"/>
</dbReference>
<evidence type="ECO:0000256" key="4">
    <source>
        <dbReference type="ARBA" id="ARBA00023235"/>
    </source>
</evidence>
<sequence>MSVPVHPAGAAPARPIRVLAAKVGLDGHDRGIKVIARALRDAGMEVIYSGLFRLPEEVAGMAVDEDVDVVAISILSGAHNTLVPDVLDHLRRLGAGDLPVVVGGTIPSEDAEHLRRQGVRQVFGPGTDLSTIVDSIRELARARAAGA</sequence>
<evidence type="ECO:0000256" key="3">
    <source>
        <dbReference type="ARBA" id="ARBA00022723"/>
    </source>
</evidence>
<name>A0ABZ1BR49_9FIRM</name>
<keyword evidence="5" id="KW-0170">Cobalt</keyword>
<evidence type="ECO:0000256" key="2">
    <source>
        <dbReference type="ARBA" id="ARBA00022628"/>
    </source>
</evidence>
<evidence type="ECO:0000313" key="8">
    <source>
        <dbReference type="Proteomes" id="UP001333102"/>
    </source>
</evidence>
<dbReference type="InterPro" id="IPR006158">
    <property type="entry name" value="Cobalamin-bd"/>
</dbReference>
<dbReference type="EMBL" id="CP141614">
    <property type="protein sequence ID" value="WRP15297.1"/>
    <property type="molecule type" value="Genomic_DNA"/>
</dbReference>
<evidence type="ECO:0000313" key="7">
    <source>
        <dbReference type="EMBL" id="WRP15297.1"/>
    </source>
</evidence>